<feature type="compositionally biased region" description="Basic residues" evidence="1">
    <location>
        <begin position="326"/>
        <end position="337"/>
    </location>
</feature>
<dbReference type="PANTHER" id="PTHR34468">
    <property type="entry name" value="MICROTUBULE-ASSOCIATED FUTSCH-LIKE PROTEIN"/>
    <property type="match status" value="1"/>
</dbReference>
<feature type="region of interest" description="Disordered" evidence="1">
    <location>
        <begin position="218"/>
        <end position="369"/>
    </location>
</feature>
<keyword evidence="3" id="KW-1185">Reference proteome</keyword>
<accession>A0AAV9ME67</accession>
<dbReference type="Proteomes" id="UP001311915">
    <property type="component" value="Unassembled WGS sequence"/>
</dbReference>
<feature type="compositionally biased region" description="Basic and acidic residues" evidence="1">
    <location>
        <begin position="273"/>
        <end position="285"/>
    </location>
</feature>
<feature type="compositionally biased region" description="Basic and acidic residues" evidence="1">
    <location>
        <begin position="253"/>
        <end position="265"/>
    </location>
</feature>
<dbReference type="AlphaFoldDB" id="A0AAV9ME67"/>
<name>A0AAV9ME67_9SOLN</name>
<proteinExistence type="predicted"/>
<protein>
    <submittedName>
        <fullName evidence="2">Uncharacterized protein</fullName>
    </submittedName>
</protein>
<evidence type="ECO:0000313" key="2">
    <source>
        <dbReference type="EMBL" id="KAK4735304.1"/>
    </source>
</evidence>
<feature type="compositionally biased region" description="Low complexity" evidence="1">
    <location>
        <begin position="83"/>
        <end position="96"/>
    </location>
</feature>
<dbReference type="PANTHER" id="PTHR34468:SF7">
    <property type="match status" value="1"/>
</dbReference>
<evidence type="ECO:0000256" key="1">
    <source>
        <dbReference type="SAM" id="MobiDB-lite"/>
    </source>
</evidence>
<feature type="region of interest" description="Disordered" evidence="1">
    <location>
        <begin position="1"/>
        <end position="101"/>
    </location>
</feature>
<dbReference type="EMBL" id="JAWPEI010000002">
    <property type="protein sequence ID" value="KAK4735304.1"/>
    <property type="molecule type" value="Genomic_DNA"/>
</dbReference>
<evidence type="ECO:0000313" key="3">
    <source>
        <dbReference type="Proteomes" id="UP001311915"/>
    </source>
</evidence>
<organism evidence="2 3">
    <name type="scientific">Solanum pinnatisectum</name>
    <name type="common">tansyleaf nightshade</name>
    <dbReference type="NCBI Taxonomy" id="50273"/>
    <lineage>
        <taxon>Eukaryota</taxon>
        <taxon>Viridiplantae</taxon>
        <taxon>Streptophyta</taxon>
        <taxon>Embryophyta</taxon>
        <taxon>Tracheophyta</taxon>
        <taxon>Spermatophyta</taxon>
        <taxon>Magnoliopsida</taxon>
        <taxon>eudicotyledons</taxon>
        <taxon>Gunneridae</taxon>
        <taxon>Pentapetalae</taxon>
        <taxon>asterids</taxon>
        <taxon>lamiids</taxon>
        <taxon>Solanales</taxon>
        <taxon>Solanaceae</taxon>
        <taxon>Solanoideae</taxon>
        <taxon>Solaneae</taxon>
        <taxon>Solanum</taxon>
    </lineage>
</organism>
<reference evidence="2 3" key="1">
    <citation type="submission" date="2023-10" db="EMBL/GenBank/DDBJ databases">
        <title>Genome-Wide Identification Analysis in wild type Solanum Pinnatisectum Reveals Some Genes Defensing Phytophthora Infestans.</title>
        <authorList>
            <person name="Sun C."/>
        </authorList>
    </citation>
    <scope>NUCLEOTIDE SEQUENCE [LARGE SCALE GENOMIC DNA]</scope>
    <source>
        <strain evidence="2">LQN</strain>
        <tissue evidence="2">Leaf</tissue>
    </source>
</reference>
<feature type="compositionally biased region" description="Low complexity" evidence="1">
    <location>
        <begin position="9"/>
        <end position="21"/>
    </location>
</feature>
<gene>
    <name evidence="2" type="ORF">R3W88_009565</name>
</gene>
<comment type="caution">
    <text evidence="2">The sequence shown here is derived from an EMBL/GenBank/DDBJ whole genome shotgun (WGS) entry which is preliminary data.</text>
</comment>
<sequence>MEVSGKDQSSVSANAKRSSSATKLLRYPLRSGSKPKEEKPPLTDASNSSVPKRGKPASSVSKSISVLDLGKEKSAAKPPRRLSIQSKSSASPASRAVGTITPISEARAKRSVINQGKTNTPLSALAKSSNGKESNRLFSALYWLSQIKLSESAAKHSISLGFFKLALEAGCEPLQRLTDELKSYVQRHSLLDLGEPVKQLFESYNISHDFEQLQVSETCSHAPQDGTPSSDDEVHSSSSDDEVHSSSSVAGTEKSEPEVVTKDAIETWQVAEPTKETSSRKDIATKNHKSVSKIATTPNSTEVAATPKSTEVSGTIKKKVENPKQKPNKNKVKRQGKKSAGVEGPANAGTAEIALPEDKENMDAPQSEA</sequence>
<feature type="compositionally biased region" description="Polar residues" evidence="1">
    <location>
        <begin position="293"/>
        <end position="313"/>
    </location>
</feature>